<evidence type="ECO:0000313" key="4">
    <source>
        <dbReference type="Proteomes" id="UP001612928"/>
    </source>
</evidence>
<keyword evidence="3" id="KW-0378">Hydrolase</keyword>
<gene>
    <name evidence="3" type="ORF">ACIBP5_01180</name>
</gene>
<dbReference type="Pfam" id="PF12697">
    <property type="entry name" value="Abhydrolase_6"/>
    <property type="match status" value="1"/>
</dbReference>
<organism evidence="3 4">
    <name type="scientific">Nonomuraea indica</name>
    <dbReference type="NCBI Taxonomy" id="1581193"/>
    <lineage>
        <taxon>Bacteria</taxon>
        <taxon>Bacillati</taxon>
        <taxon>Actinomycetota</taxon>
        <taxon>Actinomycetes</taxon>
        <taxon>Streptosporangiales</taxon>
        <taxon>Streptosporangiaceae</taxon>
        <taxon>Nonomuraea</taxon>
    </lineage>
</organism>
<dbReference type="PRINTS" id="PR00111">
    <property type="entry name" value="ABHYDROLASE"/>
</dbReference>
<dbReference type="InterPro" id="IPR000073">
    <property type="entry name" value="AB_hydrolase_1"/>
</dbReference>
<reference evidence="3 4" key="1">
    <citation type="submission" date="2024-10" db="EMBL/GenBank/DDBJ databases">
        <title>The Natural Products Discovery Center: Release of the First 8490 Sequenced Strains for Exploring Actinobacteria Biosynthetic Diversity.</title>
        <authorList>
            <person name="Kalkreuter E."/>
            <person name="Kautsar S.A."/>
            <person name="Yang D."/>
            <person name="Bader C.D."/>
            <person name="Teijaro C.N."/>
            <person name="Fluegel L."/>
            <person name="Davis C.M."/>
            <person name="Simpson J.R."/>
            <person name="Lauterbach L."/>
            <person name="Steele A.D."/>
            <person name="Gui C."/>
            <person name="Meng S."/>
            <person name="Li G."/>
            <person name="Viehrig K."/>
            <person name="Ye F."/>
            <person name="Su P."/>
            <person name="Kiefer A.F."/>
            <person name="Nichols A."/>
            <person name="Cepeda A.J."/>
            <person name="Yan W."/>
            <person name="Fan B."/>
            <person name="Jiang Y."/>
            <person name="Adhikari A."/>
            <person name="Zheng C.-J."/>
            <person name="Schuster L."/>
            <person name="Cowan T.M."/>
            <person name="Smanski M.J."/>
            <person name="Chevrette M.G."/>
            <person name="De Carvalho L.P.S."/>
            <person name="Shen B."/>
        </authorList>
    </citation>
    <scope>NUCLEOTIDE SEQUENCE [LARGE SCALE GENOMIC DNA]</scope>
    <source>
        <strain evidence="3 4">NPDC049503</strain>
    </source>
</reference>
<evidence type="ECO:0000313" key="3">
    <source>
        <dbReference type="EMBL" id="MFI7438560.1"/>
    </source>
</evidence>
<dbReference type="EMBL" id="JBITMB010000001">
    <property type="protein sequence ID" value="MFI7438560.1"/>
    <property type="molecule type" value="Genomic_DNA"/>
</dbReference>
<proteinExistence type="inferred from homology"/>
<dbReference type="GO" id="GO:0016787">
    <property type="term" value="F:hydrolase activity"/>
    <property type="evidence" value="ECO:0007669"/>
    <property type="project" value="UniProtKB-KW"/>
</dbReference>
<dbReference type="SUPFAM" id="SSF53474">
    <property type="entry name" value="alpha/beta-Hydrolases"/>
    <property type="match status" value="1"/>
</dbReference>
<comment type="caution">
    <text evidence="3">The sequence shown here is derived from an EMBL/GenBank/DDBJ whole genome shotgun (WGS) entry which is preliminary data.</text>
</comment>
<sequence length="264" mass="28848">MMTVTVRNHVNVSGRPDGRPVMFAHGFGCDQNMWRLVAPAFEDDHRVVLFDYVGMGRSDLSAYSPERYSTLDGYAQDVLDICHELDLTDVVLVGHSVSALIGVLAANAEPERFGKLVLVGPSPRYIDDGGYTGGFSAQDIEELLESLDSNYLGWSSEMAPVIMGNADRPELGEELTNSFCRTDPQIARRFAQVTFLSDNRADLPRCGTPTLILQCADDVIAPEPVGRYVHAAIPGSRLVMMRATGHCPNLSAPEETIAAIRSFL</sequence>
<dbReference type="Proteomes" id="UP001612928">
    <property type="component" value="Unassembled WGS sequence"/>
</dbReference>
<name>A0ABW7ZVK3_9ACTN</name>
<evidence type="ECO:0000256" key="1">
    <source>
        <dbReference type="ARBA" id="ARBA00008645"/>
    </source>
</evidence>
<accession>A0ABW7ZVK3</accession>
<protein>
    <submittedName>
        <fullName evidence="3">Alpha/beta fold hydrolase</fullName>
    </submittedName>
</protein>
<dbReference type="RefSeq" id="WP_397018087.1">
    <property type="nucleotide sequence ID" value="NZ_JBITMB010000001.1"/>
</dbReference>
<evidence type="ECO:0000259" key="2">
    <source>
        <dbReference type="Pfam" id="PF12697"/>
    </source>
</evidence>
<comment type="similarity">
    <text evidence="1">Belongs to the AB hydrolase superfamily.</text>
</comment>
<dbReference type="PANTHER" id="PTHR43039">
    <property type="entry name" value="ESTERASE-RELATED"/>
    <property type="match status" value="1"/>
</dbReference>
<dbReference type="InterPro" id="IPR029058">
    <property type="entry name" value="AB_hydrolase_fold"/>
</dbReference>
<keyword evidence="4" id="KW-1185">Reference proteome</keyword>
<dbReference type="Gene3D" id="3.40.50.1820">
    <property type="entry name" value="alpha/beta hydrolase"/>
    <property type="match status" value="1"/>
</dbReference>
<feature type="domain" description="AB hydrolase-1" evidence="2">
    <location>
        <begin position="21"/>
        <end position="259"/>
    </location>
</feature>